<sequence>MDIDQQIQRLIDKAPPDGTGVLIQQVIGPVLRAFAAQVQHLEYYVMQSLTQEWVLTTLSNRAQPQQQKKVIYAFATLKDARQFQETPDPSLIAVCLPVTHILFQLLAMEPVDSVVFMDVPKDLSQGKEVKRQDLQNLVTSQMEQVKPAPGKGSRSIPPDLA</sequence>
<dbReference type="Proteomes" id="UP001526426">
    <property type="component" value="Unassembled WGS sequence"/>
</dbReference>
<evidence type="ECO:0000313" key="3">
    <source>
        <dbReference type="Proteomes" id="UP001526426"/>
    </source>
</evidence>
<name>A0ABT3L7T4_9CYAN</name>
<dbReference type="EMBL" id="JAIHOM010000078">
    <property type="protein sequence ID" value="MCW6037566.1"/>
    <property type="molecule type" value="Genomic_DNA"/>
</dbReference>
<protein>
    <submittedName>
        <fullName evidence="2">Uncharacterized protein</fullName>
    </submittedName>
</protein>
<keyword evidence="3" id="KW-1185">Reference proteome</keyword>
<dbReference type="RefSeq" id="WP_265265425.1">
    <property type="nucleotide sequence ID" value="NZ_JAIHOM010000078.1"/>
</dbReference>
<accession>A0ABT3L7T4</accession>
<comment type="caution">
    <text evidence="2">The sequence shown here is derived from an EMBL/GenBank/DDBJ whole genome shotgun (WGS) entry which is preliminary data.</text>
</comment>
<reference evidence="2 3" key="1">
    <citation type="submission" date="2021-08" db="EMBL/GenBank/DDBJ databases">
        <title>Draft genome sequence of Spirulina subsalsa with high tolerance to salinity and hype-accumulation of phycocyanin.</title>
        <authorList>
            <person name="Pei H."/>
            <person name="Jiang L."/>
        </authorList>
    </citation>
    <scope>NUCLEOTIDE SEQUENCE [LARGE SCALE GENOMIC DNA]</scope>
    <source>
        <strain evidence="2 3">FACHB-351</strain>
    </source>
</reference>
<gene>
    <name evidence="2" type="ORF">K4A83_14965</name>
</gene>
<organism evidence="2 3">
    <name type="scientific">Spirulina subsalsa FACHB-351</name>
    <dbReference type="NCBI Taxonomy" id="234711"/>
    <lineage>
        <taxon>Bacteria</taxon>
        <taxon>Bacillati</taxon>
        <taxon>Cyanobacteriota</taxon>
        <taxon>Cyanophyceae</taxon>
        <taxon>Spirulinales</taxon>
        <taxon>Spirulinaceae</taxon>
        <taxon>Spirulina</taxon>
    </lineage>
</organism>
<feature type="region of interest" description="Disordered" evidence="1">
    <location>
        <begin position="136"/>
        <end position="161"/>
    </location>
</feature>
<evidence type="ECO:0000256" key="1">
    <source>
        <dbReference type="SAM" id="MobiDB-lite"/>
    </source>
</evidence>
<proteinExistence type="predicted"/>
<evidence type="ECO:0000313" key="2">
    <source>
        <dbReference type="EMBL" id="MCW6037566.1"/>
    </source>
</evidence>